<reference evidence="1" key="1">
    <citation type="submission" date="2005-08" db="EMBL/GenBank/DDBJ databases">
        <title>Complete sequence of Dechloromonas aromatica RCB.</title>
        <authorList>
            <person name="Salinero K.K."/>
            <person name="Copeland A."/>
            <person name="Lucas S."/>
            <person name="Lapidus A."/>
            <person name="Barry K."/>
            <person name="Detter J.C."/>
            <person name="Glavina T."/>
            <person name="Hammon N."/>
            <person name="Israni S."/>
            <person name="Pitluck S."/>
            <person name="Di Bartolo G."/>
            <person name="Trong S."/>
            <person name="Schmutz J."/>
            <person name="Larimer F."/>
            <person name="Land M."/>
            <person name="Ivanova N."/>
            <person name="Richardson P."/>
        </authorList>
    </citation>
    <scope>NUCLEOTIDE SEQUENCE</scope>
    <source>
        <strain evidence="1">RCB</strain>
    </source>
</reference>
<evidence type="ECO:0000313" key="1">
    <source>
        <dbReference type="EMBL" id="AAZ48183.1"/>
    </source>
</evidence>
<dbReference type="EMBL" id="CP000089">
    <property type="protein sequence ID" value="AAZ48183.1"/>
    <property type="molecule type" value="Genomic_DNA"/>
</dbReference>
<sequence>MSGQIIHLHHAAPSKPAEGLPCNGCGVCCTLETCPAARLRFLQIKGPCPALEWSAAQERYLCGLHVHPGRYLTWLPPKSTALASRLFARWISAGKGCDCSAEIQA</sequence>
<dbReference type="HOGENOM" id="CLU_169510_0_0_4"/>
<proteinExistence type="predicted"/>
<dbReference type="eggNOG" id="ENOG5032YY6">
    <property type="taxonomic scope" value="Bacteria"/>
</dbReference>
<gene>
    <name evidence="1" type="ordered locus">Daro_3454</name>
</gene>
<dbReference type="STRING" id="159087.Daro_3454"/>
<organism evidence="1">
    <name type="scientific">Dechloromonas aromatica (strain RCB)</name>
    <dbReference type="NCBI Taxonomy" id="159087"/>
    <lineage>
        <taxon>Bacteria</taxon>
        <taxon>Pseudomonadati</taxon>
        <taxon>Pseudomonadota</taxon>
        <taxon>Betaproteobacteria</taxon>
        <taxon>Rhodocyclales</taxon>
        <taxon>Azonexaceae</taxon>
        <taxon>Dechloromonas</taxon>
    </lineage>
</organism>
<dbReference type="OrthoDB" id="8536890at2"/>
<dbReference type="KEGG" id="dar:Daro_3454"/>
<dbReference type="AlphaFoldDB" id="Q47AE8"/>
<name>Q47AE8_DECAR</name>
<protein>
    <recommendedName>
        <fullName evidence="2">4Fe-4S ferredoxin-type domain-containing protein</fullName>
    </recommendedName>
</protein>
<evidence type="ECO:0008006" key="2">
    <source>
        <dbReference type="Google" id="ProtNLM"/>
    </source>
</evidence>
<accession>Q47AE8</accession>